<keyword evidence="1" id="KW-0175">Coiled coil</keyword>
<organism evidence="2 3">
    <name type="scientific">Allobacillus halotolerans</name>
    <dbReference type="NCBI Taxonomy" id="570278"/>
    <lineage>
        <taxon>Bacteria</taxon>
        <taxon>Bacillati</taxon>
        <taxon>Bacillota</taxon>
        <taxon>Bacilli</taxon>
        <taxon>Bacillales</taxon>
        <taxon>Bacillaceae</taxon>
        <taxon>Allobacillus</taxon>
    </lineage>
</organism>
<accession>A0ABS6GS47</accession>
<name>A0ABS6GS47_9BACI</name>
<sequence>MRYLNEEEHKTASRYLFLSMAIIVVEKDIQFVESGPFKIKEPYLELLRKMEHRARIERRELRKKMRDMNVEVVFLQKDDSFSTYLFMARGYEEERRYFNPAVRKKVEQILYELMRQAYLNRSPEVS</sequence>
<evidence type="ECO:0000313" key="3">
    <source>
        <dbReference type="Proteomes" id="UP000812672"/>
    </source>
</evidence>
<evidence type="ECO:0000256" key="1">
    <source>
        <dbReference type="SAM" id="Coils"/>
    </source>
</evidence>
<reference evidence="2 3" key="1">
    <citation type="journal article" date="2011" name="Int. J. Syst. Evol. Microbiol.">
        <title>Allobacillus halotolerans gen. nov., sp. nov. isolated from shrimp paste.</title>
        <authorList>
            <person name="Sheu S.Y."/>
            <person name="Arun A.B."/>
            <person name="Jiang S.R."/>
            <person name="Young C.C."/>
            <person name="Chen W.M."/>
        </authorList>
    </citation>
    <scope>NUCLEOTIDE SEQUENCE [LARGE SCALE GENOMIC DNA]</scope>
    <source>
        <strain evidence="2 3">LMG 24826</strain>
    </source>
</reference>
<evidence type="ECO:0000313" key="2">
    <source>
        <dbReference type="EMBL" id="MBU6081768.1"/>
    </source>
</evidence>
<gene>
    <name evidence="2" type="ORF">KQ486_12160</name>
</gene>
<dbReference type="RefSeq" id="WP_144163714.1">
    <property type="nucleotide sequence ID" value="NZ_CAUPKR010000007.1"/>
</dbReference>
<feature type="coiled-coil region" evidence="1">
    <location>
        <begin position="44"/>
        <end position="78"/>
    </location>
</feature>
<dbReference type="Proteomes" id="UP000812672">
    <property type="component" value="Unassembled WGS sequence"/>
</dbReference>
<keyword evidence="3" id="KW-1185">Reference proteome</keyword>
<comment type="caution">
    <text evidence="2">The sequence shown here is derived from an EMBL/GenBank/DDBJ whole genome shotgun (WGS) entry which is preliminary data.</text>
</comment>
<protein>
    <submittedName>
        <fullName evidence="2">Uncharacterized protein</fullName>
    </submittedName>
</protein>
<dbReference type="InterPro" id="IPR058600">
    <property type="entry name" value="YhjD-like"/>
</dbReference>
<proteinExistence type="predicted"/>
<dbReference type="Pfam" id="PF26325">
    <property type="entry name" value="YhjD"/>
    <property type="match status" value="1"/>
</dbReference>
<dbReference type="EMBL" id="JAHLZF010000022">
    <property type="protein sequence ID" value="MBU6081768.1"/>
    <property type="molecule type" value="Genomic_DNA"/>
</dbReference>